<dbReference type="SMART" id="SM00829">
    <property type="entry name" value="PKS_ER"/>
    <property type="match status" value="1"/>
</dbReference>
<dbReference type="Proteomes" id="UP000051697">
    <property type="component" value="Unassembled WGS sequence"/>
</dbReference>
<dbReference type="OrthoDB" id="9792162at2"/>
<dbReference type="InterPro" id="IPR013154">
    <property type="entry name" value="ADH-like_N"/>
</dbReference>
<dbReference type="EMBL" id="AZFE01000031">
    <property type="protein sequence ID" value="KRL55578.1"/>
    <property type="molecule type" value="Genomic_DNA"/>
</dbReference>
<evidence type="ECO:0000256" key="1">
    <source>
        <dbReference type="ARBA" id="ARBA00022857"/>
    </source>
</evidence>
<evidence type="ECO:0000313" key="4">
    <source>
        <dbReference type="EMBL" id="KRL55578.1"/>
    </source>
</evidence>
<dbReference type="Gene3D" id="3.90.180.10">
    <property type="entry name" value="Medium-chain alcohol dehydrogenases, catalytic domain"/>
    <property type="match status" value="1"/>
</dbReference>
<dbReference type="PANTHER" id="PTHR48106">
    <property type="entry name" value="QUINONE OXIDOREDUCTASE PIG3-RELATED"/>
    <property type="match status" value="1"/>
</dbReference>
<protein>
    <submittedName>
        <fullName evidence="4">Oxidoreductase</fullName>
    </submittedName>
</protein>
<evidence type="ECO:0000256" key="2">
    <source>
        <dbReference type="ARBA" id="ARBA00023002"/>
    </source>
</evidence>
<dbReference type="RefSeq" id="WP_057890115.1">
    <property type="nucleotide sequence ID" value="NZ_AZFE01000031.1"/>
</dbReference>
<proteinExistence type="predicted"/>
<name>A0A0R1RLQ6_9LACO</name>
<dbReference type="SUPFAM" id="SSF51735">
    <property type="entry name" value="NAD(P)-binding Rossmann-fold domains"/>
    <property type="match status" value="1"/>
</dbReference>
<reference evidence="4 5" key="1">
    <citation type="journal article" date="2015" name="Genome Announc.">
        <title>Expanding the biotechnology potential of lactobacilli through comparative genomics of 213 strains and associated genera.</title>
        <authorList>
            <person name="Sun Z."/>
            <person name="Harris H.M."/>
            <person name="McCann A."/>
            <person name="Guo C."/>
            <person name="Argimon S."/>
            <person name="Zhang W."/>
            <person name="Yang X."/>
            <person name="Jeffery I.B."/>
            <person name="Cooney J.C."/>
            <person name="Kagawa T.F."/>
            <person name="Liu W."/>
            <person name="Song Y."/>
            <person name="Salvetti E."/>
            <person name="Wrobel A."/>
            <person name="Rasinkangas P."/>
            <person name="Parkhill J."/>
            <person name="Rea M.C."/>
            <person name="O'Sullivan O."/>
            <person name="Ritari J."/>
            <person name="Douillard F.P."/>
            <person name="Paul Ross R."/>
            <person name="Yang R."/>
            <person name="Briner A.E."/>
            <person name="Felis G.E."/>
            <person name="de Vos W.M."/>
            <person name="Barrangou R."/>
            <person name="Klaenhammer T.R."/>
            <person name="Caufield P.W."/>
            <person name="Cui Y."/>
            <person name="Zhang H."/>
            <person name="O'Toole P.W."/>
        </authorList>
    </citation>
    <scope>NUCLEOTIDE SEQUENCE [LARGE SCALE GENOMIC DNA]</scope>
    <source>
        <strain evidence="4 5">DSM 15707</strain>
    </source>
</reference>
<comment type="caution">
    <text evidence="4">The sequence shown here is derived from an EMBL/GenBank/DDBJ whole genome shotgun (WGS) entry which is preliminary data.</text>
</comment>
<dbReference type="GO" id="GO:0003960">
    <property type="term" value="F:quinone reductase (NADPH) activity"/>
    <property type="evidence" value="ECO:0007669"/>
    <property type="project" value="TreeGrafter"/>
</dbReference>
<keyword evidence="2" id="KW-0560">Oxidoreductase</keyword>
<evidence type="ECO:0000259" key="3">
    <source>
        <dbReference type="SMART" id="SM00829"/>
    </source>
</evidence>
<sequence>MKALYFNDFGTSEVLNYGDVIDPVINQDEVLVKTKLIGLNFADIYRRRGDYHIEARNPMINGYEGMGIIIDTGKNVTQFKSGDRIIFADVPFANAELVKMNWEHAIKVPDEITDETAASIGLQGLTADFLAHDLAKNKPGDQVLIQGISGGLGQLLTQILTADKVKVFGVASSVSKQKQAMNLGAKKVFIRSSDWDNDYVDIFDAVYDGAGVSLNQSLKVLKLKGRVIFYGMAGGNPPKIDPIELLNQSKSIMTGDLWHYLTDYESRKYRSNRLFKYVKDGEIIVKSPKIFSLADGKAAYEFLEAGNSAGKVLLRP</sequence>
<dbReference type="PATRIC" id="fig|1423778.4.peg.1214"/>
<dbReference type="InterPro" id="IPR011032">
    <property type="entry name" value="GroES-like_sf"/>
</dbReference>
<dbReference type="Pfam" id="PF00107">
    <property type="entry name" value="ADH_zinc_N"/>
    <property type="match status" value="1"/>
</dbReference>
<dbReference type="InterPro" id="IPR036291">
    <property type="entry name" value="NAD(P)-bd_dom_sf"/>
</dbReference>
<organism evidence="4 5">
    <name type="scientific">Paucilactobacillus oligofermentans DSM 15707 = LMG 22743</name>
    <dbReference type="NCBI Taxonomy" id="1423778"/>
    <lineage>
        <taxon>Bacteria</taxon>
        <taxon>Bacillati</taxon>
        <taxon>Bacillota</taxon>
        <taxon>Bacilli</taxon>
        <taxon>Lactobacillales</taxon>
        <taxon>Lactobacillaceae</taxon>
        <taxon>Paucilactobacillus</taxon>
    </lineage>
</organism>
<dbReference type="Pfam" id="PF08240">
    <property type="entry name" value="ADH_N"/>
    <property type="match status" value="1"/>
</dbReference>
<keyword evidence="1" id="KW-0521">NADP</keyword>
<dbReference type="GO" id="GO:0070402">
    <property type="term" value="F:NADPH binding"/>
    <property type="evidence" value="ECO:0007669"/>
    <property type="project" value="TreeGrafter"/>
</dbReference>
<feature type="domain" description="Enoyl reductase (ER)" evidence="3">
    <location>
        <begin position="10"/>
        <end position="314"/>
    </location>
</feature>
<evidence type="ECO:0000313" key="5">
    <source>
        <dbReference type="Proteomes" id="UP000051697"/>
    </source>
</evidence>
<dbReference type="KEGG" id="lol:LACOL_0125"/>
<dbReference type="AlphaFoldDB" id="A0A0R1RLQ6"/>
<dbReference type="Gene3D" id="3.40.50.720">
    <property type="entry name" value="NAD(P)-binding Rossmann-like Domain"/>
    <property type="match status" value="1"/>
</dbReference>
<dbReference type="STRING" id="1423778.FC70_GL001180"/>
<accession>A0A0R1RLQ6</accession>
<gene>
    <name evidence="4" type="ORF">FC70_GL001180</name>
</gene>
<keyword evidence="5" id="KW-1185">Reference proteome</keyword>
<dbReference type="PANTHER" id="PTHR48106:SF13">
    <property type="entry name" value="QUINONE OXIDOREDUCTASE-RELATED"/>
    <property type="match status" value="1"/>
</dbReference>
<dbReference type="GO" id="GO:0005829">
    <property type="term" value="C:cytosol"/>
    <property type="evidence" value="ECO:0007669"/>
    <property type="project" value="TreeGrafter"/>
</dbReference>
<dbReference type="SUPFAM" id="SSF50129">
    <property type="entry name" value="GroES-like"/>
    <property type="match status" value="1"/>
</dbReference>
<dbReference type="InterPro" id="IPR013149">
    <property type="entry name" value="ADH-like_C"/>
</dbReference>
<dbReference type="GO" id="GO:0035925">
    <property type="term" value="F:mRNA 3'-UTR AU-rich region binding"/>
    <property type="evidence" value="ECO:0007669"/>
    <property type="project" value="TreeGrafter"/>
</dbReference>
<dbReference type="InterPro" id="IPR020843">
    <property type="entry name" value="ER"/>
</dbReference>